<dbReference type="InterPro" id="IPR045844">
    <property type="entry name" value="RRM_Ist3-like"/>
</dbReference>
<proteinExistence type="predicted"/>
<name>A0ABQ8PB12_9CRYT</name>
<dbReference type="InterPro" id="IPR000504">
    <property type="entry name" value="RRM_dom"/>
</dbReference>
<feature type="region of interest" description="Disordered" evidence="3">
    <location>
        <begin position="1"/>
        <end position="48"/>
    </location>
</feature>
<dbReference type="PANTHER" id="PTHR45880">
    <property type="entry name" value="RNA-BINDING MOTIF PROTEIN, X-LINKED 2"/>
    <property type="match status" value="1"/>
</dbReference>
<dbReference type="InterPro" id="IPR035979">
    <property type="entry name" value="RBD_domain_sf"/>
</dbReference>
<evidence type="ECO:0000256" key="3">
    <source>
        <dbReference type="SAM" id="MobiDB-lite"/>
    </source>
</evidence>
<dbReference type="PROSITE" id="PS50102">
    <property type="entry name" value="RRM"/>
    <property type="match status" value="1"/>
</dbReference>
<protein>
    <submittedName>
        <fullName evidence="5">RNA-binding protein</fullName>
    </submittedName>
</protein>
<gene>
    <name evidence="5" type="ORF">OJ252_1449</name>
</gene>
<evidence type="ECO:0000259" key="4">
    <source>
        <dbReference type="PROSITE" id="PS50102"/>
    </source>
</evidence>
<dbReference type="Gene3D" id="3.30.70.330">
    <property type="match status" value="1"/>
</dbReference>
<feature type="compositionally biased region" description="Basic and acidic residues" evidence="3">
    <location>
        <begin position="1"/>
        <end position="11"/>
    </location>
</feature>
<feature type="region of interest" description="Disordered" evidence="3">
    <location>
        <begin position="187"/>
        <end position="207"/>
    </location>
</feature>
<feature type="compositionally biased region" description="Basic and acidic residues" evidence="3">
    <location>
        <begin position="26"/>
        <end position="48"/>
    </location>
</feature>
<dbReference type="Proteomes" id="UP001071777">
    <property type="component" value="Unassembled WGS sequence"/>
</dbReference>
<comment type="caution">
    <text evidence="5">The sequence shown here is derived from an EMBL/GenBank/DDBJ whole genome shotgun (WGS) entry which is preliminary data.</text>
</comment>
<evidence type="ECO:0000256" key="1">
    <source>
        <dbReference type="ARBA" id="ARBA00022884"/>
    </source>
</evidence>
<dbReference type="SMART" id="SM00360">
    <property type="entry name" value="RRM"/>
    <property type="match status" value="1"/>
</dbReference>
<feature type="domain" description="RRM" evidence="4">
    <location>
        <begin position="59"/>
        <end position="137"/>
    </location>
</feature>
<organism evidence="5 6">
    <name type="scientific">Cryptosporidium canis</name>
    <dbReference type="NCBI Taxonomy" id="195482"/>
    <lineage>
        <taxon>Eukaryota</taxon>
        <taxon>Sar</taxon>
        <taxon>Alveolata</taxon>
        <taxon>Apicomplexa</taxon>
        <taxon>Conoidasida</taxon>
        <taxon>Coccidia</taxon>
        <taxon>Eucoccidiorida</taxon>
        <taxon>Eimeriorina</taxon>
        <taxon>Cryptosporidiidae</taxon>
        <taxon>Cryptosporidium</taxon>
    </lineage>
</organism>
<evidence type="ECO:0000256" key="2">
    <source>
        <dbReference type="PROSITE-ProRule" id="PRU00176"/>
    </source>
</evidence>
<keyword evidence="6" id="KW-1185">Reference proteome</keyword>
<dbReference type="PANTHER" id="PTHR45880:SF1">
    <property type="entry name" value="RNA-BINDING MOTIF PROTEIN, X-LINKED 2"/>
    <property type="match status" value="1"/>
</dbReference>
<evidence type="ECO:0000313" key="5">
    <source>
        <dbReference type="EMBL" id="KAJ1611676.1"/>
    </source>
</evidence>
<sequence length="207" mass="22958">MEGSHRMEPARARRGVLSRGGGSAGERSRGEGAFRGRGAGDRTSKRYSDSWHSEYRHSSYIYISGLDLGLTEGDIAIVFSQWGEPIDVNLVRDKRSGLSRGYCFLAYEDQRSTILAVDNADGMSLLGRRIKVEHVKDYKPNCEGNYSFTGAEGGGVGVFGITRDIQTRYEAELNILGLHCANKRTTDRNVTSTRRARSLSRSISLER</sequence>
<dbReference type="InterPro" id="IPR051847">
    <property type="entry name" value="RNA_proc/Spliceosome_comp"/>
</dbReference>
<reference evidence="5" key="1">
    <citation type="submission" date="2022-10" db="EMBL/GenBank/DDBJ databases">
        <title>Adaptive evolution leads to modifications in subtelomeric GC content in a zoonotic Cryptosporidium species.</title>
        <authorList>
            <person name="Li J."/>
            <person name="Feng Y."/>
            <person name="Xiao L."/>
        </authorList>
    </citation>
    <scope>NUCLEOTIDE SEQUENCE</scope>
    <source>
        <strain evidence="5">25894</strain>
    </source>
</reference>
<dbReference type="CDD" id="cd12411">
    <property type="entry name" value="RRM_ist3_like"/>
    <property type="match status" value="1"/>
</dbReference>
<dbReference type="Pfam" id="PF00076">
    <property type="entry name" value="RRM_1"/>
    <property type="match status" value="1"/>
</dbReference>
<dbReference type="SUPFAM" id="SSF54928">
    <property type="entry name" value="RNA-binding domain, RBD"/>
    <property type="match status" value="1"/>
</dbReference>
<evidence type="ECO:0000313" key="6">
    <source>
        <dbReference type="Proteomes" id="UP001071777"/>
    </source>
</evidence>
<keyword evidence="1 2" id="KW-0694">RNA-binding</keyword>
<accession>A0ABQ8PB12</accession>
<dbReference type="InterPro" id="IPR012677">
    <property type="entry name" value="Nucleotide-bd_a/b_plait_sf"/>
</dbReference>
<dbReference type="EMBL" id="JAPCXB010000055">
    <property type="protein sequence ID" value="KAJ1611676.1"/>
    <property type="molecule type" value="Genomic_DNA"/>
</dbReference>